<feature type="compositionally biased region" description="Polar residues" evidence="2">
    <location>
        <begin position="65"/>
        <end position="78"/>
    </location>
</feature>
<feature type="region of interest" description="Disordered" evidence="2">
    <location>
        <begin position="1"/>
        <end position="270"/>
    </location>
</feature>
<name>A0AAD4L5T0_9AGAM</name>
<proteinExistence type="predicted"/>
<dbReference type="AlphaFoldDB" id="A0AAD4L5T0"/>
<sequence length="697" mass="77809">MVSSNPTPRKSTRLGGDALSGPHHLIAPAGSTSDPSVIRYPTIHDVSVEGDTSSFVKKGYARGGASSSSTRNEAQTGVRQPAKRPYLRRIGRRLPARTFPPPARPRKSNILPPSPAQVPAEYDITSPNAPPLKPVSTPHNTGPPLAYQFQNRDVRWKDGEEARSTVQENFEGEESVGDDDGGLDEEEENSDDDDDESDDEVYEDEKESRDSEASAPHIQPRPLPSCSPTTQTCPSATRSEVHQSYTLLHKTSGRPQALAPQVLQGHQNESPLARRSVPAQHIPLHPQNQPVPEALPPRSASFTTFRTRTQHIPEGPHRTTWPGTSAYSSPALNPNNRAITHYPSLGGYDGDVAGPSTKWGERPEAGGSMRQSLYSHSNPSVARSIHLEQQVARREEEAARREEEARLKAEDARRLEMAARKAFGWVQSLEARAGRIHDAAMQAEAKAQRRDAETWERQAEILRQQAETAKREVEVTKREIAVERAEQEARRKAREARRKEAELLLKEEGVRRKEQEALQMEEDARRMKLEMRWREEQLKLEKGRRAADDRIGTKEIVVLAWEKLKGRISRGSQVDKQNTARILQDKDEINDNGIEVGSSSSTSANTDPESSTRAFVQIQRYVKVERRRTTSETSAMTTMAITAEDQELTGRSVSHMVTSECATSAEASAEYTVRSINSYKERLNRSPAGYFRHVPLR</sequence>
<comment type="caution">
    <text evidence="3">The sequence shown here is derived from an EMBL/GenBank/DDBJ whole genome shotgun (WGS) entry which is preliminary data.</text>
</comment>
<evidence type="ECO:0000313" key="3">
    <source>
        <dbReference type="EMBL" id="KAH8981488.1"/>
    </source>
</evidence>
<protein>
    <submittedName>
        <fullName evidence="3">Uncharacterized protein</fullName>
    </submittedName>
</protein>
<reference evidence="3" key="1">
    <citation type="submission" date="2022-01" db="EMBL/GenBank/DDBJ databases">
        <title>Comparative genomics reveals a dynamic genome evolution in the ectomycorrhizal milk-cap (Lactarius) mushrooms.</title>
        <authorList>
            <consortium name="DOE Joint Genome Institute"/>
            <person name="Lebreton A."/>
            <person name="Tang N."/>
            <person name="Kuo A."/>
            <person name="LaButti K."/>
            <person name="Drula E."/>
            <person name="Barry K."/>
            <person name="Clum A."/>
            <person name="Lipzen A."/>
            <person name="Mousain D."/>
            <person name="Ng V."/>
            <person name="Wang R."/>
            <person name="Wang X."/>
            <person name="Dai Y."/>
            <person name="Henrissat B."/>
            <person name="Grigoriev I.V."/>
            <person name="Guerin-Laguette A."/>
            <person name="Yu F."/>
            <person name="Martin F.M."/>
        </authorList>
    </citation>
    <scope>NUCLEOTIDE SEQUENCE</scope>
    <source>
        <strain evidence="3">QP</strain>
    </source>
</reference>
<keyword evidence="1" id="KW-0175">Coiled coil</keyword>
<feature type="compositionally biased region" description="Polar residues" evidence="2">
    <location>
        <begin position="321"/>
        <end position="333"/>
    </location>
</feature>
<feature type="compositionally biased region" description="Basic residues" evidence="2">
    <location>
        <begin position="81"/>
        <end position="95"/>
    </location>
</feature>
<evidence type="ECO:0000256" key="1">
    <source>
        <dbReference type="SAM" id="Coils"/>
    </source>
</evidence>
<feature type="region of interest" description="Disordered" evidence="2">
    <location>
        <begin position="312"/>
        <end position="333"/>
    </location>
</feature>
<feature type="region of interest" description="Disordered" evidence="2">
    <location>
        <begin position="589"/>
        <end position="612"/>
    </location>
</feature>
<dbReference type="EMBL" id="JAKELL010000116">
    <property type="protein sequence ID" value="KAH8981488.1"/>
    <property type="molecule type" value="Genomic_DNA"/>
</dbReference>
<feature type="compositionally biased region" description="Polar residues" evidence="2">
    <location>
        <begin position="226"/>
        <end position="246"/>
    </location>
</feature>
<feature type="compositionally biased region" description="Polar residues" evidence="2">
    <location>
        <begin position="369"/>
        <end position="381"/>
    </location>
</feature>
<feature type="compositionally biased region" description="Basic and acidic residues" evidence="2">
    <location>
        <begin position="152"/>
        <end position="163"/>
    </location>
</feature>
<feature type="coiled-coil region" evidence="1">
    <location>
        <begin position="445"/>
        <end position="530"/>
    </location>
</feature>
<feature type="compositionally biased region" description="Acidic residues" evidence="2">
    <location>
        <begin position="170"/>
        <end position="205"/>
    </location>
</feature>
<keyword evidence="4" id="KW-1185">Reference proteome</keyword>
<accession>A0AAD4L5T0</accession>
<dbReference type="Proteomes" id="UP001201163">
    <property type="component" value="Unassembled WGS sequence"/>
</dbReference>
<organism evidence="3 4">
    <name type="scientific">Lactarius akahatsu</name>
    <dbReference type="NCBI Taxonomy" id="416441"/>
    <lineage>
        <taxon>Eukaryota</taxon>
        <taxon>Fungi</taxon>
        <taxon>Dikarya</taxon>
        <taxon>Basidiomycota</taxon>
        <taxon>Agaricomycotina</taxon>
        <taxon>Agaricomycetes</taxon>
        <taxon>Russulales</taxon>
        <taxon>Russulaceae</taxon>
        <taxon>Lactarius</taxon>
    </lineage>
</organism>
<gene>
    <name evidence="3" type="ORF">EDB92DRAFT_187041</name>
</gene>
<feature type="compositionally biased region" description="Polar residues" evidence="2">
    <location>
        <begin position="597"/>
        <end position="612"/>
    </location>
</feature>
<feature type="region of interest" description="Disordered" evidence="2">
    <location>
        <begin position="359"/>
        <end position="381"/>
    </location>
</feature>
<evidence type="ECO:0000313" key="4">
    <source>
        <dbReference type="Proteomes" id="UP001201163"/>
    </source>
</evidence>
<evidence type="ECO:0000256" key="2">
    <source>
        <dbReference type="SAM" id="MobiDB-lite"/>
    </source>
</evidence>